<dbReference type="Proteomes" id="UP001139486">
    <property type="component" value="Unassembled WGS sequence"/>
</dbReference>
<evidence type="ECO:0000256" key="5">
    <source>
        <dbReference type="ARBA" id="ARBA00023277"/>
    </source>
</evidence>
<keyword evidence="2" id="KW-0479">Metal-binding</keyword>
<dbReference type="GO" id="GO:0016787">
    <property type="term" value="F:hydrolase activity"/>
    <property type="evidence" value="ECO:0007669"/>
    <property type="project" value="UniProtKB-KW"/>
</dbReference>
<accession>A0A9X2HSK6</accession>
<dbReference type="InterPro" id="IPR011330">
    <property type="entry name" value="Glyco_hydro/deAcase_b/a-brl"/>
</dbReference>
<comment type="caution">
    <text evidence="6">The sequence shown here is derived from an EMBL/GenBank/DDBJ whole genome shotgun (WGS) entry which is preliminary data.</text>
</comment>
<dbReference type="AlphaFoldDB" id="A0A9X2HSK6"/>
<dbReference type="PANTHER" id="PTHR31609:SF1">
    <property type="entry name" value="CARBOHYDRATE DEACETYLASE"/>
    <property type="match status" value="1"/>
</dbReference>
<dbReference type="GO" id="GO:0019213">
    <property type="term" value="F:deacetylase activity"/>
    <property type="evidence" value="ECO:0007669"/>
    <property type="project" value="TreeGrafter"/>
</dbReference>
<dbReference type="Pfam" id="PF04794">
    <property type="entry name" value="YdjC"/>
    <property type="match status" value="1"/>
</dbReference>
<evidence type="ECO:0000256" key="4">
    <source>
        <dbReference type="ARBA" id="ARBA00022842"/>
    </source>
</evidence>
<keyword evidence="5" id="KW-0119">Carbohydrate metabolism</keyword>
<evidence type="ECO:0000256" key="3">
    <source>
        <dbReference type="ARBA" id="ARBA00022801"/>
    </source>
</evidence>
<dbReference type="PANTHER" id="PTHR31609">
    <property type="entry name" value="YDJC DEACETYLASE FAMILY MEMBER"/>
    <property type="match status" value="1"/>
</dbReference>
<dbReference type="GO" id="GO:0005975">
    <property type="term" value="P:carbohydrate metabolic process"/>
    <property type="evidence" value="ECO:0007669"/>
    <property type="project" value="InterPro"/>
</dbReference>
<evidence type="ECO:0000256" key="1">
    <source>
        <dbReference type="ARBA" id="ARBA00001946"/>
    </source>
</evidence>
<dbReference type="EMBL" id="JAMLDY010000002">
    <property type="protein sequence ID" value="MCP3733566.1"/>
    <property type="molecule type" value="Genomic_DNA"/>
</dbReference>
<comment type="cofactor">
    <cofactor evidence="1">
        <name>Mg(2+)</name>
        <dbReference type="ChEBI" id="CHEBI:18420"/>
    </cofactor>
</comment>
<evidence type="ECO:0000313" key="7">
    <source>
        <dbReference type="Proteomes" id="UP001139486"/>
    </source>
</evidence>
<keyword evidence="3" id="KW-0378">Hydrolase</keyword>
<dbReference type="SUPFAM" id="SSF88713">
    <property type="entry name" value="Glycoside hydrolase/deacetylase"/>
    <property type="match status" value="1"/>
</dbReference>
<organism evidence="6 7">
    <name type="scientific">Sphingomonas liriopis</name>
    <dbReference type="NCBI Taxonomy" id="2949094"/>
    <lineage>
        <taxon>Bacteria</taxon>
        <taxon>Pseudomonadati</taxon>
        <taxon>Pseudomonadota</taxon>
        <taxon>Alphaproteobacteria</taxon>
        <taxon>Sphingomonadales</taxon>
        <taxon>Sphingomonadaceae</taxon>
        <taxon>Sphingomonas</taxon>
    </lineage>
</organism>
<sequence length="267" mass="28960">MPRLILCADDFAFSREVSETIAALAREGKLNATSCMTLMPGWMEDAALLRDLPRHVEIGLHLTLTGERPLTAMPMLAPDGMLPEIDPLARMASRGQVPLDEIAGEVAAQFDAFVAAMGRAPDFVDGHQHSHALPGIRDIVLFETANRAPKAWVRDCVDRVAAMLARPFSGKAIGSAYHSRGLRDAAARYGLRCNDSFAGHYDFASDYRNLFPRFLRKAGGMHLVMCHPGAGVRPGDAIAKARPREADALRKWSIADMAAAQGLAFPA</sequence>
<proteinExistence type="predicted"/>
<keyword evidence="4" id="KW-0460">Magnesium</keyword>
<dbReference type="Gene3D" id="3.20.20.370">
    <property type="entry name" value="Glycoside hydrolase/deacetylase"/>
    <property type="match status" value="1"/>
</dbReference>
<dbReference type="InterPro" id="IPR006879">
    <property type="entry name" value="YdjC-like"/>
</dbReference>
<dbReference type="CDD" id="cd10807">
    <property type="entry name" value="YdjC_like_3"/>
    <property type="match status" value="1"/>
</dbReference>
<protein>
    <submittedName>
        <fullName evidence="6">ChbG/HpnK family deacetylase</fullName>
    </submittedName>
</protein>
<dbReference type="RefSeq" id="WP_254287579.1">
    <property type="nucleotide sequence ID" value="NZ_JAMLDY010000002.1"/>
</dbReference>
<keyword evidence="7" id="KW-1185">Reference proteome</keyword>
<reference evidence="6" key="1">
    <citation type="submission" date="2022-05" db="EMBL/GenBank/DDBJ databases">
        <title>Sphingomonas sp. strain RP10 Genome sequencing and assembly.</title>
        <authorList>
            <person name="Kim I."/>
        </authorList>
    </citation>
    <scope>NUCLEOTIDE SEQUENCE</scope>
    <source>
        <strain evidence="6">RP10</strain>
    </source>
</reference>
<gene>
    <name evidence="6" type="ORF">M9979_01540</name>
</gene>
<evidence type="ECO:0000256" key="2">
    <source>
        <dbReference type="ARBA" id="ARBA00022723"/>
    </source>
</evidence>
<evidence type="ECO:0000313" key="6">
    <source>
        <dbReference type="EMBL" id="MCP3733566.1"/>
    </source>
</evidence>
<dbReference type="GO" id="GO:0046872">
    <property type="term" value="F:metal ion binding"/>
    <property type="evidence" value="ECO:0007669"/>
    <property type="project" value="UniProtKB-KW"/>
</dbReference>
<name>A0A9X2HSK6_9SPHN</name>